<dbReference type="EC" id="2.7.13.3" evidence="2"/>
<dbReference type="AlphaFoldDB" id="A0AAW9QTC0"/>
<organism evidence="9 10">
    <name type="scientific">Pannus brasiliensis CCIBt3594</name>
    <dbReference type="NCBI Taxonomy" id="1427578"/>
    <lineage>
        <taxon>Bacteria</taxon>
        <taxon>Bacillati</taxon>
        <taxon>Cyanobacteriota</taxon>
        <taxon>Cyanophyceae</taxon>
        <taxon>Oscillatoriophycideae</taxon>
        <taxon>Chroococcales</taxon>
        <taxon>Microcystaceae</taxon>
        <taxon>Pannus</taxon>
    </lineage>
</organism>
<dbReference type="PRINTS" id="PR00344">
    <property type="entry name" value="BCTRLSENSOR"/>
</dbReference>
<dbReference type="PANTHER" id="PTHR43711">
    <property type="entry name" value="TWO-COMPONENT HISTIDINE KINASE"/>
    <property type="match status" value="1"/>
</dbReference>
<evidence type="ECO:0000313" key="10">
    <source>
        <dbReference type="Proteomes" id="UP001328733"/>
    </source>
</evidence>
<dbReference type="InterPro" id="IPR050736">
    <property type="entry name" value="Sensor_HK_Regulatory"/>
</dbReference>
<comment type="caution">
    <text evidence="9">The sequence shown here is derived from an EMBL/GenBank/DDBJ whole genome shotgun (WGS) entry which is preliminary data.</text>
</comment>
<keyword evidence="4 9" id="KW-0808">Transferase</keyword>
<dbReference type="FunFam" id="3.30.565.10:FF:000006">
    <property type="entry name" value="Sensor histidine kinase WalK"/>
    <property type="match status" value="1"/>
</dbReference>
<dbReference type="PROSITE" id="PS50109">
    <property type="entry name" value="HIS_KIN"/>
    <property type="match status" value="1"/>
</dbReference>
<reference evidence="9 10" key="1">
    <citation type="submission" date="2024-01" db="EMBL/GenBank/DDBJ databases">
        <title>Genomic insights into the taxonomy and metabolism of the cyanobacterium Pannus brasiliensis CCIBt3594.</title>
        <authorList>
            <person name="Machado M."/>
            <person name="Botero N.B."/>
            <person name="Andreote A.P.D."/>
            <person name="Feitosa A.M.T."/>
            <person name="Popin R."/>
            <person name="Sivonen K."/>
            <person name="Fiore M.F."/>
        </authorList>
    </citation>
    <scope>NUCLEOTIDE SEQUENCE [LARGE SCALE GENOMIC DNA]</scope>
    <source>
        <strain evidence="9 10">CCIBt3594</strain>
    </source>
</reference>
<dbReference type="InterPro" id="IPR036097">
    <property type="entry name" value="HisK_dim/P_sf"/>
</dbReference>
<evidence type="ECO:0000259" key="8">
    <source>
        <dbReference type="PROSITE" id="PS50109"/>
    </source>
</evidence>
<dbReference type="InterPro" id="IPR003661">
    <property type="entry name" value="HisK_dim/P_dom"/>
</dbReference>
<proteinExistence type="predicted"/>
<keyword evidence="5 9" id="KW-0418">Kinase</keyword>
<dbReference type="Gene3D" id="1.10.287.130">
    <property type="match status" value="1"/>
</dbReference>
<keyword evidence="10" id="KW-1185">Reference proteome</keyword>
<dbReference type="InterPro" id="IPR003594">
    <property type="entry name" value="HATPase_dom"/>
</dbReference>
<evidence type="ECO:0000256" key="6">
    <source>
        <dbReference type="ARBA" id="ARBA00023012"/>
    </source>
</evidence>
<evidence type="ECO:0000256" key="7">
    <source>
        <dbReference type="SAM" id="Phobius"/>
    </source>
</evidence>
<keyword evidence="3" id="KW-0597">Phosphoprotein</keyword>
<dbReference type="Pfam" id="PF00512">
    <property type="entry name" value="HisKA"/>
    <property type="match status" value="1"/>
</dbReference>
<dbReference type="SUPFAM" id="SSF47384">
    <property type="entry name" value="Homodimeric domain of signal transducing histidine kinase"/>
    <property type="match status" value="1"/>
</dbReference>
<dbReference type="PANTHER" id="PTHR43711:SF1">
    <property type="entry name" value="HISTIDINE KINASE 1"/>
    <property type="match status" value="1"/>
</dbReference>
<gene>
    <name evidence="9" type="primary">rppB</name>
    <name evidence="9" type="ORF">V0288_03300</name>
</gene>
<dbReference type="SUPFAM" id="SSF55874">
    <property type="entry name" value="ATPase domain of HSP90 chaperone/DNA topoisomerase II/histidine kinase"/>
    <property type="match status" value="1"/>
</dbReference>
<dbReference type="InterPro" id="IPR049835">
    <property type="entry name" value="RppB"/>
</dbReference>
<feature type="transmembrane region" description="Helical" evidence="7">
    <location>
        <begin position="15"/>
        <end position="33"/>
    </location>
</feature>
<comment type="catalytic activity">
    <reaction evidence="1">
        <text>ATP + protein L-histidine = ADP + protein N-phospho-L-histidine.</text>
        <dbReference type="EC" id="2.7.13.3"/>
    </reaction>
</comment>
<dbReference type="RefSeq" id="WP_332863586.1">
    <property type="nucleotide sequence ID" value="NZ_JBAFSM010000004.1"/>
</dbReference>
<keyword evidence="6" id="KW-0902">Two-component regulatory system</keyword>
<feature type="domain" description="Histidine kinase" evidence="8">
    <location>
        <begin position="225"/>
        <end position="444"/>
    </location>
</feature>
<evidence type="ECO:0000313" key="9">
    <source>
        <dbReference type="EMBL" id="MEG3436134.1"/>
    </source>
</evidence>
<keyword evidence="7" id="KW-1133">Transmembrane helix</keyword>
<dbReference type="Proteomes" id="UP001328733">
    <property type="component" value="Unassembled WGS sequence"/>
</dbReference>
<keyword evidence="7" id="KW-0472">Membrane</keyword>
<dbReference type="CDD" id="cd00082">
    <property type="entry name" value="HisKA"/>
    <property type="match status" value="1"/>
</dbReference>
<dbReference type="Gene3D" id="3.30.565.10">
    <property type="entry name" value="Histidine kinase-like ATPase, C-terminal domain"/>
    <property type="match status" value="1"/>
</dbReference>
<dbReference type="InterPro" id="IPR005467">
    <property type="entry name" value="His_kinase_dom"/>
</dbReference>
<dbReference type="InterPro" id="IPR004358">
    <property type="entry name" value="Sig_transdc_His_kin-like_C"/>
</dbReference>
<dbReference type="SMART" id="SM00388">
    <property type="entry name" value="HisKA"/>
    <property type="match status" value="1"/>
</dbReference>
<evidence type="ECO:0000256" key="1">
    <source>
        <dbReference type="ARBA" id="ARBA00000085"/>
    </source>
</evidence>
<evidence type="ECO:0000256" key="2">
    <source>
        <dbReference type="ARBA" id="ARBA00012438"/>
    </source>
</evidence>
<dbReference type="CDD" id="cd00075">
    <property type="entry name" value="HATPase"/>
    <property type="match status" value="1"/>
</dbReference>
<dbReference type="NCBIfam" id="NF041735">
    <property type="entry name" value="hist_kin_RppB"/>
    <property type="match status" value="1"/>
</dbReference>
<dbReference type="EMBL" id="JBAFSM010000004">
    <property type="protein sequence ID" value="MEG3436134.1"/>
    <property type="molecule type" value="Genomic_DNA"/>
</dbReference>
<sequence length="458" mass="51059">MNERKLFHLTRSRLTGYYVAVMALILGSGAIAFDRMITGTRWHALHRELESVAGTLHDGLEPNLDRPGEIEPGASELIPDLCIVGEICAKEKTRRRVLGTVQQEGYYARFLTRSGRLVATVGRQPDALPWLGGDEVWQTLKDRRGTRYHHLSLLLHAADHRPWGYLQVGRSLDEFDENLATTRRLLLIGLPVTMLFITGASWWLAGLAMRPVYRSYLQIRQFTGDVAHELRTPLAAVRATVESALESDRWTDSEARNTLETIERQNDRLIQLVQDLLLLSRVDLQTRPLKARPVNLNTLVADIADEFEALAIAAGLQLRTEIAADRSIAILGDEEQLYRLVANLVTNAIRYTPEGGTITLRSLATSEQAVIEVEDTGIGIPSAEFGRIFDRFYRVESDRSRHTGGAGLGLAIALAIARAHRGTISVKSEPGRGSLFLVYFPLFRSIGPRAIETRSPID</sequence>
<evidence type="ECO:0000256" key="5">
    <source>
        <dbReference type="ARBA" id="ARBA00022777"/>
    </source>
</evidence>
<dbReference type="InterPro" id="IPR036890">
    <property type="entry name" value="HATPase_C_sf"/>
</dbReference>
<protein>
    <recommendedName>
        <fullName evidence="2">histidine kinase</fullName>
        <ecNumber evidence="2">2.7.13.3</ecNumber>
    </recommendedName>
</protein>
<accession>A0AAW9QTC0</accession>
<dbReference type="Pfam" id="PF02518">
    <property type="entry name" value="HATPase_c"/>
    <property type="match status" value="1"/>
</dbReference>
<dbReference type="SMART" id="SM00387">
    <property type="entry name" value="HATPase_c"/>
    <property type="match status" value="1"/>
</dbReference>
<name>A0AAW9QTC0_9CHRO</name>
<evidence type="ECO:0000256" key="3">
    <source>
        <dbReference type="ARBA" id="ARBA00022553"/>
    </source>
</evidence>
<evidence type="ECO:0000256" key="4">
    <source>
        <dbReference type="ARBA" id="ARBA00022679"/>
    </source>
</evidence>
<feature type="transmembrane region" description="Helical" evidence="7">
    <location>
        <begin position="185"/>
        <end position="205"/>
    </location>
</feature>
<keyword evidence="7" id="KW-0812">Transmembrane</keyword>
<dbReference type="GO" id="GO:0000155">
    <property type="term" value="F:phosphorelay sensor kinase activity"/>
    <property type="evidence" value="ECO:0007669"/>
    <property type="project" value="InterPro"/>
</dbReference>